<proteinExistence type="predicted"/>
<dbReference type="AlphaFoldDB" id="A0A167XCD4"/>
<reference evidence="3 4" key="1">
    <citation type="submission" date="2016-03" db="EMBL/GenBank/DDBJ databases">
        <title>Draft genome sequence of Flavobacterium fryxellicola DSM 16209.</title>
        <authorList>
            <person name="Shin S.-K."/>
            <person name="Yi H."/>
        </authorList>
    </citation>
    <scope>NUCLEOTIDE SEQUENCE [LARGE SCALE GENOMIC DNA]</scope>
    <source>
        <strain evidence="3 4">DSM 16209</strain>
    </source>
</reference>
<evidence type="ECO:0000313" key="3">
    <source>
        <dbReference type="EMBL" id="OAB28216.1"/>
    </source>
</evidence>
<dbReference type="STRING" id="249352.SAMN05444395_11276"/>
<feature type="signal peptide" evidence="2">
    <location>
        <begin position="1"/>
        <end position="22"/>
    </location>
</feature>
<keyword evidence="2" id="KW-0732">Signal</keyword>
<feature type="region of interest" description="Disordered" evidence="1">
    <location>
        <begin position="146"/>
        <end position="165"/>
    </location>
</feature>
<protein>
    <recommendedName>
        <fullName evidence="5">DUF4412 domain-containing protein</fullName>
    </recommendedName>
</protein>
<evidence type="ECO:0000256" key="2">
    <source>
        <dbReference type="SAM" id="SignalP"/>
    </source>
</evidence>
<dbReference type="RefSeq" id="WP_066080693.1">
    <property type="nucleotide sequence ID" value="NZ_FRDK01000012.1"/>
</dbReference>
<feature type="chain" id="PRO_5007894329" description="DUF4412 domain-containing protein" evidence="2">
    <location>
        <begin position="23"/>
        <end position="270"/>
    </location>
</feature>
<dbReference type="EMBL" id="LVJE01000013">
    <property type="protein sequence ID" value="OAB28216.1"/>
    <property type="molecule type" value="Genomic_DNA"/>
</dbReference>
<dbReference type="OrthoDB" id="1524221at2"/>
<gene>
    <name evidence="3" type="ORF">FBFR_10280</name>
</gene>
<accession>A0A167XCD4</accession>
<name>A0A167XCD4_9FLAO</name>
<evidence type="ECO:0000256" key="1">
    <source>
        <dbReference type="SAM" id="MobiDB-lite"/>
    </source>
</evidence>
<keyword evidence="4" id="KW-1185">Reference proteome</keyword>
<dbReference type="Proteomes" id="UP000077164">
    <property type="component" value="Unassembled WGS sequence"/>
</dbReference>
<evidence type="ECO:0008006" key="5">
    <source>
        <dbReference type="Google" id="ProtNLM"/>
    </source>
</evidence>
<organism evidence="3 4">
    <name type="scientific">Flavobacterium fryxellicola</name>
    <dbReference type="NCBI Taxonomy" id="249352"/>
    <lineage>
        <taxon>Bacteria</taxon>
        <taxon>Pseudomonadati</taxon>
        <taxon>Bacteroidota</taxon>
        <taxon>Flavobacteriia</taxon>
        <taxon>Flavobacteriales</taxon>
        <taxon>Flavobacteriaceae</taxon>
        <taxon>Flavobacterium</taxon>
    </lineage>
</organism>
<sequence length="270" mass="30932">MKKIVWVFSSVFLLLFCDGVEAQILKKLQKKVEDKLGQKAVDKVQEETEKSLDIILNADAMAMAYGKSKVDAALIPNSYAFSWQYSLEIQSENRKAMIVDYFLEPDAEYFGFKMRDAAEMVMLIDNKNKLMITTFEQEKQKVAMATKTPDYSGTTEKGNEKENESFSYKTLPNKVIMGYNCKGIQAMSKDFTMVFYYTNEARVSFSDLFSAQQKQKNPAVLKDYFKPEDKPLLMTMSMKDLKNKGQITTMTCISLDKKASSFVKSDYTFL</sequence>
<comment type="caution">
    <text evidence="3">The sequence shown here is derived from an EMBL/GenBank/DDBJ whole genome shotgun (WGS) entry which is preliminary data.</text>
</comment>
<evidence type="ECO:0000313" key="4">
    <source>
        <dbReference type="Proteomes" id="UP000077164"/>
    </source>
</evidence>